<dbReference type="GO" id="GO:0005524">
    <property type="term" value="F:ATP binding"/>
    <property type="evidence" value="ECO:0007669"/>
    <property type="project" value="InterPro"/>
</dbReference>
<dbReference type="InterPro" id="IPR014146">
    <property type="entry name" value="LigD_ligase_dom"/>
</dbReference>
<dbReference type="Pfam" id="PF04679">
    <property type="entry name" value="DNA_ligase_A_C"/>
    <property type="match status" value="1"/>
</dbReference>
<feature type="domain" description="ATP-dependent DNA ligase family profile" evidence="5">
    <location>
        <begin position="86"/>
        <end position="210"/>
    </location>
</feature>
<dbReference type="InterPro" id="IPR012309">
    <property type="entry name" value="DNA_ligase_ATP-dep_C"/>
</dbReference>
<dbReference type="Pfam" id="PF01068">
    <property type="entry name" value="DNA_ligase_A_M"/>
    <property type="match status" value="1"/>
</dbReference>
<dbReference type="InterPro" id="IPR012340">
    <property type="entry name" value="NA-bd_OB-fold"/>
</dbReference>
<dbReference type="EC" id="6.5.1.1" evidence="2"/>
<dbReference type="PROSITE" id="PS50160">
    <property type="entry name" value="DNA_LIGASE_A3"/>
    <property type="match status" value="1"/>
</dbReference>
<evidence type="ECO:0000256" key="4">
    <source>
        <dbReference type="ARBA" id="ARBA00034003"/>
    </source>
</evidence>
<dbReference type="Gene3D" id="3.30.1490.70">
    <property type="match status" value="1"/>
</dbReference>
<dbReference type="GO" id="GO:0006310">
    <property type="term" value="P:DNA recombination"/>
    <property type="evidence" value="ECO:0007669"/>
    <property type="project" value="InterPro"/>
</dbReference>
<dbReference type="InterPro" id="IPR012310">
    <property type="entry name" value="DNA_ligase_ATP-dep_cent"/>
</dbReference>
<evidence type="ECO:0000313" key="6">
    <source>
        <dbReference type="EMBL" id="UPU46253.1"/>
    </source>
</evidence>
<evidence type="ECO:0000256" key="3">
    <source>
        <dbReference type="ARBA" id="ARBA00022598"/>
    </source>
</evidence>
<reference evidence="7" key="1">
    <citation type="journal article" date="2022" name="Environ. Microbiol.">
        <title>Functional analysis, diversity, and distribution of carbendazim hydrolases MheI and CbmA, responsible for the initial step in carbendazim degradation.</title>
        <authorList>
            <person name="Zhang M."/>
            <person name="Bai X."/>
            <person name="Li Q."/>
            <person name="Zhang L."/>
            <person name="Zhu Q."/>
            <person name="Gao S."/>
            <person name="Ke Z."/>
            <person name="Jiang M."/>
            <person name="Hu J."/>
            <person name="Qiu J."/>
            <person name="Hong Q."/>
        </authorList>
    </citation>
    <scope>NUCLEOTIDE SEQUENCE [LARGE SCALE GENOMIC DNA]</scope>
    <source>
        <strain evidence="7">djl-6</strain>
    </source>
</reference>
<evidence type="ECO:0000256" key="1">
    <source>
        <dbReference type="ARBA" id="ARBA00007572"/>
    </source>
</evidence>
<dbReference type="AlphaFoldDB" id="A0AB38RLM6"/>
<sequence length="303" mass="33326">MQLRAFESKWDGVRAIATTGTKPPALWSRNGNNFSASFPEIVDALSAVLDHRETVLDGEIVSLGPDGVPSFSRLQRRMHVLKPTAQLRNDALTTYYVFDVLDIDGTSTTDLPYLERREALANLSLEHPRIKVPPHWLNVDGPTMLEVARTHHLEGIVAKSITSTYQPGKRSPSWLKTPLRANTEGIICGFVPGSGNAAGGIGSLILGAHDDSGSLVYIGNVGTGFSSRQRRELREQLIDIERPTSPFAIAPPRAITREARWSEPLLVCDVEYREYTGGGLRHPAFKGMRIDKTADDVDLPGRH</sequence>
<accession>A0AB38RLM6</accession>
<protein>
    <recommendedName>
        <fullName evidence="2">DNA ligase (ATP)</fullName>
        <ecNumber evidence="2">6.5.1.1</ecNumber>
    </recommendedName>
</protein>
<name>A0AB38RLM6_RHOSG</name>
<geneLocation type="plasmid" evidence="6 7">
    <name>pdjl-6-2</name>
</geneLocation>
<dbReference type="SUPFAM" id="SSF50249">
    <property type="entry name" value="Nucleic acid-binding proteins"/>
    <property type="match status" value="1"/>
</dbReference>
<dbReference type="SUPFAM" id="SSF56091">
    <property type="entry name" value="DNA ligase/mRNA capping enzyme, catalytic domain"/>
    <property type="match status" value="1"/>
</dbReference>
<dbReference type="RefSeq" id="WP_082893206.1">
    <property type="nucleotide sequence ID" value="NZ_CP096565.1"/>
</dbReference>
<dbReference type="GO" id="GO:0006281">
    <property type="term" value="P:DNA repair"/>
    <property type="evidence" value="ECO:0007669"/>
    <property type="project" value="InterPro"/>
</dbReference>
<evidence type="ECO:0000313" key="7">
    <source>
        <dbReference type="Proteomes" id="UP000831484"/>
    </source>
</evidence>
<comment type="similarity">
    <text evidence="1">Belongs to the ATP-dependent DNA ligase family.</text>
</comment>
<dbReference type="NCBIfam" id="TIGR02779">
    <property type="entry name" value="NHEJ_ligase_lig"/>
    <property type="match status" value="1"/>
</dbReference>
<dbReference type="PANTHER" id="PTHR45674:SF4">
    <property type="entry name" value="DNA LIGASE 1"/>
    <property type="match status" value="1"/>
</dbReference>
<dbReference type="EMBL" id="CP096565">
    <property type="protein sequence ID" value="UPU46253.1"/>
    <property type="molecule type" value="Genomic_DNA"/>
</dbReference>
<evidence type="ECO:0000259" key="5">
    <source>
        <dbReference type="PROSITE" id="PS50160"/>
    </source>
</evidence>
<keyword evidence="7" id="KW-1185">Reference proteome</keyword>
<dbReference type="CDD" id="cd07971">
    <property type="entry name" value="OBF_DNA_ligase_LigD"/>
    <property type="match status" value="1"/>
</dbReference>
<dbReference type="GO" id="GO:0003910">
    <property type="term" value="F:DNA ligase (ATP) activity"/>
    <property type="evidence" value="ECO:0007669"/>
    <property type="project" value="UniProtKB-EC"/>
</dbReference>
<evidence type="ECO:0000256" key="2">
    <source>
        <dbReference type="ARBA" id="ARBA00012727"/>
    </source>
</evidence>
<organism evidence="6 7">
    <name type="scientific">Rhodococcus qingshengii JCM 15477</name>
    <dbReference type="NCBI Taxonomy" id="1303681"/>
    <lineage>
        <taxon>Bacteria</taxon>
        <taxon>Bacillati</taxon>
        <taxon>Actinomycetota</taxon>
        <taxon>Actinomycetes</taxon>
        <taxon>Mycobacteriales</taxon>
        <taxon>Nocardiaceae</taxon>
        <taxon>Rhodococcus</taxon>
        <taxon>Rhodococcus erythropolis group</taxon>
    </lineage>
</organism>
<keyword evidence="6" id="KW-0614">Plasmid</keyword>
<dbReference type="Proteomes" id="UP000831484">
    <property type="component" value="Plasmid pdjl-6-2"/>
</dbReference>
<dbReference type="PANTHER" id="PTHR45674">
    <property type="entry name" value="DNA LIGASE 1/3 FAMILY MEMBER"/>
    <property type="match status" value="1"/>
</dbReference>
<keyword evidence="3 6" id="KW-0436">Ligase</keyword>
<dbReference type="CDD" id="cd07906">
    <property type="entry name" value="Adenylation_DNA_ligase_LigD_LigC"/>
    <property type="match status" value="1"/>
</dbReference>
<comment type="catalytic activity">
    <reaction evidence="4">
        <text>ATP + (deoxyribonucleotide)n-3'-hydroxyl + 5'-phospho-(deoxyribonucleotide)m = (deoxyribonucleotide)n+m + AMP + diphosphate.</text>
        <dbReference type="EC" id="6.5.1.1"/>
    </reaction>
</comment>
<dbReference type="InterPro" id="IPR050191">
    <property type="entry name" value="ATP-dep_DNA_ligase"/>
</dbReference>
<proteinExistence type="inferred from homology"/>
<gene>
    <name evidence="6" type="primary">ligD</name>
    <name evidence="6" type="ORF">M0639_30345</name>
</gene>
<dbReference type="Gene3D" id="3.30.470.30">
    <property type="entry name" value="DNA ligase/mRNA capping enzyme"/>
    <property type="match status" value="1"/>
</dbReference>
<dbReference type="Gene3D" id="2.40.50.140">
    <property type="entry name" value="Nucleic acid-binding proteins"/>
    <property type="match status" value="1"/>
</dbReference>